<dbReference type="PANTHER" id="PTHR43649:SF29">
    <property type="entry name" value="OSMOPROTECTIVE COMPOUNDS-BINDING PROTEIN GGTB"/>
    <property type="match status" value="1"/>
</dbReference>
<comment type="caution">
    <text evidence="4">The sequence shown here is derived from an EMBL/GenBank/DDBJ whole genome shotgun (WGS) entry which is preliminary data.</text>
</comment>
<dbReference type="Pfam" id="PF01547">
    <property type="entry name" value="SBP_bac_1"/>
    <property type="match status" value="1"/>
</dbReference>
<comment type="similarity">
    <text evidence="1">Belongs to the bacterial solute-binding protein 1 family.</text>
</comment>
<evidence type="ECO:0000256" key="1">
    <source>
        <dbReference type="ARBA" id="ARBA00008520"/>
    </source>
</evidence>
<dbReference type="SUPFAM" id="SSF53850">
    <property type="entry name" value="Periplasmic binding protein-like II"/>
    <property type="match status" value="1"/>
</dbReference>
<protein>
    <submittedName>
        <fullName evidence="4">Multiple sugar transport system substrate-binding protein/raffinose/stachyose/melibiose transport system substrate-binding protein</fullName>
    </submittedName>
</protein>
<gene>
    <name evidence="4" type="ORF">B0I28_107159</name>
</gene>
<evidence type="ECO:0000256" key="3">
    <source>
        <dbReference type="SAM" id="SignalP"/>
    </source>
</evidence>
<accession>A0A2T0UH87</accession>
<keyword evidence="3" id="KW-0732">Signal</keyword>
<feature type="chain" id="PRO_5015518639" evidence="3">
    <location>
        <begin position="36"/>
        <end position="451"/>
    </location>
</feature>
<dbReference type="PROSITE" id="PS51318">
    <property type="entry name" value="TAT"/>
    <property type="match status" value="1"/>
</dbReference>
<keyword evidence="5" id="KW-1185">Reference proteome</keyword>
<dbReference type="Proteomes" id="UP000238176">
    <property type="component" value="Unassembled WGS sequence"/>
</dbReference>
<keyword evidence="4" id="KW-0762">Sugar transport</keyword>
<reference evidence="4 5" key="1">
    <citation type="submission" date="2018-03" db="EMBL/GenBank/DDBJ databases">
        <title>Genomic Encyclopedia of Type Strains, Phase III (KMG-III): the genomes of soil and plant-associated and newly described type strains.</title>
        <authorList>
            <person name="Whitman W."/>
        </authorList>
    </citation>
    <scope>NUCLEOTIDE SEQUENCE [LARGE SCALE GENOMIC DNA]</scope>
    <source>
        <strain evidence="4 5">CGMCC 4.7067</strain>
    </source>
</reference>
<feature type="signal peptide" evidence="3">
    <location>
        <begin position="1"/>
        <end position="35"/>
    </location>
</feature>
<dbReference type="Gene3D" id="3.40.190.10">
    <property type="entry name" value="Periplasmic binding protein-like II"/>
    <property type="match status" value="1"/>
</dbReference>
<keyword evidence="2" id="KW-0813">Transport</keyword>
<dbReference type="InterPro" id="IPR006059">
    <property type="entry name" value="SBP"/>
</dbReference>
<dbReference type="EMBL" id="PVTJ01000007">
    <property type="protein sequence ID" value="PRY57311.1"/>
    <property type="molecule type" value="Genomic_DNA"/>
</dbReference>
<proteinExistence type="inferred from homology"/>
<dbReference type="PANTHER" id="PTHR43649">
    <property type="entry name" value="ARABINOSE-BINDING PROTEIN-RELATED"/>
    <property type="match status" value="1"/>
</dbReference>
<dbReference type="AlphaFoldDB" id="A0A2T0UH87"/>
<name>A0A2T0UH87_9ACTN</name>
<evidence type="ECO:0000313" key="5">
    <source>
        <dbReference type="Proteomes" id="UP000238176"/>
    </source>
</evidence>
<sequence>MEGFEPMATSPNIPRRTALGALLALPAASALTACGAPGSGPATTAPRTISTALPGEPTTLAMRANADQAPLWEALGSAFEDAYPQITVEVVTEDFAALQQNGPRYLASQDAPDLLRFPSPGDAVADGLLLPLQPYAEAYGWEDFPETQLNQWRIAADGHTRGDGDLYGLGVGFALVGLYTNTTALDGLGLSLPTSLEAMAEAMAAAKEAGLTPLVSSQAGLSNLLQNLMQATAAEQVSDWVLGKPGATIEGPETEAAAATLLDWRDRGFLAPDVLAVDDAAALSAFTAGEGLFYIQGSWMAAAVDQSAADIEVRFTVVPGTEPGSDLTATSAPNSFVIPAKAEHPDLAAAFLNWASIDPAARELLVATAGLLPGGPVEPEPVFTEGGALADAAAAFTEVAEADRFVDFLANASAGMLTGTLQPQIDLLIDGQIDPAAFLARLQEDVERERA</sequence>
<dbReference type="InterPro" id="IPR006311">
    <property type="entry name" value="TAT_signal"/>
</dbReference>
<evidence type="ECO:0000313" key="4">
    <source>
        <dbReference type="EMBL" id="PRY57311.1"/>
    </source>
</evidence>
<organism evidence="4 5">
    <name type="scientific">Glycomyces artemisiae</name>
    <dbReference type="NCBI Taxonomy" id="1076443"/>
    <lineage>
        <taxon>Bacteria</taxon>
        <taxon>Bacillati</taxon>
        <taxon>Actinomycetota</taxon>
        <taxon>Actinomycetes</taxon>
        <taxon>Glycomycetales</taxon>
        <taxon>Glycomycetaceae</taxon>
        <taxon>Glycomyces</taxon>
    </lineage>
</organism>
<dbReference type="OrthoDB" id="2060074at2"/>
<evidence type="ECO:0000256" key="2">
    <source>
        <dbReference type="ARBA" id="ARBA00022448"/>
    </source>
</evidence>
<dbReference type="InterPro" id="IPR050490">
    <property type="entry name" value="Bact_solute-bd_prot1"/>
</dbReference>